<protein>
    <submittedName>
        <fullName evidence="1">Uncharacterized protein</fullName>
    </submittedName>
</protein>
<proteinExistence type="predicted"/>
<organism evidence="1 2">
    <name type="scientific">Enterobacter hormaechei</name>
    <dbReference type="NCBI Taxonomy" id="158836"/>
    <lineage>
        <taxon>Bacteria</taxon>
        <taxon>Pseudomonadati</taxon>
        <taxon>Pseudomonadota</taxon>
        <taxon>Gammaproteobacteria</taxon>
        <taxon>Enterobacterales</taxon>
        <taxon>Enterobacteriaceae</taxon>
        <taxon>Enterobacter</taxon>
        <taxon>Enterobacter cloacae complex</taxon>
    </lineage>
</organism>
<gene>
    <name evidence="1" type="ORF">F9C29_35000</name>
</gene>
<accession>A0A6L3X280</accession>
<feature type="non-terminal residue" evidence="1">
    <location>
        <position position="67"/>
    </location>
</feature>
<dbReference type="Proteomes" id="UP000476281">
    <property type="component" value="Unassembled WGS sequence"/>
</dbReference>
<name>A0A6L3X280_9ENTR</name>
<comment type="caution">
    <text evidence="1">The sequence shown here is derived from an EMBL/GenBank/DDBJ whole genome shotgun (WGS) entry which is preliminary data.</text>
</comment>
<reference evidence="1 2" key="1">
    <citation type="submission" date="2019-09" db="EMBL/GenBank/DDBJ databases">
        <title>Reversal of blaTEM antimicrobial resistance by CRISPR-Cas9 in clinical E. coli and other Enterobacteriaceae strains.</title>
        <authorList>
            <person name="Tagliaferri T."/>
            <person name="Guimaraes N."/>
            <person name="Pereira M."/>
            <person name="Felicori L."/>
            <person name="Horz H.-P."/>
            <person name="Santos S."/>
            <person name="Mendes T."/>
        </authorList>
    </citation>
    <scope>NUCLEOTIDE SEQUENCE [LARGE SCALE GENOMIC DNA]</scope>
    <source>
        <strain evidence="1 2">E2_blaTEM_MG</strain>
    </source>
</reference>
<sequence length="67" mass="6507">MSLTISSTGFASSGAAGASGIVTAEQQAPNTISASNSIFNVQALGQLQAFAGLMAQSVVTVPAHLAG</sequence>
<evidence type="ECO:0000313" key="2">
    <source>
        <dbReference type="Proteomes" id="UP000476281"/>
    </source>
</evidence>
<dbReference type="EMBL" id="WBSZ01002712">
    <property type="protein sequence ID" value="KAB2425714.1"/>
    <property type="molecule type" value="Genomic_DNA"/>
</dbReference>
<evidence type="ECO:0000313" key="1">
    <source>
        <dbReference type="EMBL" id="KAB2425714.1"/>
    </source>
</evidence>
<dbReference type="AlphaFoldDB" id="A0A6L3X280"/>